<dbReference type="AlphaFoldDB" id="A0A368SAD2"/>
<gene>
    <name evidence="1" type="ORF">SETIT_8G221700v2</name>
</gene>
<organism evidence="1">
    <name type="scientific">Setaria italica</name>
    <name type="common">Foxtail millet</name>
    <name type="synonym">Panicum italicum</name>
    <dbReference type="NCBI Taxonomy" id="4555"/>
    <lineage>
        <taxon>Eukaryota</taxon>
        <taxon>Viridiplantae</taxon>
        <taxon>Streptophyta</taxon>
        <taxon>Embryophyta</taxon>
        <taxon>Tracheophyta</taxon>
        <taxon>Spermatophyta</taxon>
        <taxon>Magnoliopsida</taxon>
        <taxon>Liliopsida</taxon>
        <taxon>Poales</taxon>
        <taxon>Poaceae</taxon>
        <taxon>PACMAD clade</taxon>
        <taxon>Panicoideae</taxon>
        <taxon>Panicodae</taxon>
        <taxon>Paniceae</taxon>
        <taxon>Cenchrinae</taxon>
        <taxon>Setaria</taxon>
    </lineage>
</organism>
<proteinExistence type="predicted"/>
<reference evidence="1" key="2">
    <citation type="submission" date="2015-07" db="EMBL/GenBank/DDBJ databases">
        <authorList>
            <person name="Noorani M."/>
        </authorList>
    </citation>
    <scope>NUCLEOTIDE SEQUENCE</scope>
    <source>
        <strain evidence="1">Yugu1</strain>
    </source>
</reference>
<name>A0A368SAD2_SETIT</name>
<sequence length="70" mass="8305">MSQWFNLITNARAFGILEINKQCKQQWRRIALASCWQRHSVTMKVLMLQENFSAVWRPIEANTYSDPSIF</sequence>
<accession>A0A368SAD2</accession>
<dbReference type="EMBL" id="CM003535">
    <property type="protein sequence ID" value="RCV39402.1"/>
    <property type="molecule type" value="Genomic_DNA"/>
</dbReference>
<protein>
    <submittedName>
        <fullName evidence="1">Uncharacterized protein</fullName>
    </submittedName>
</protein>
<evidence type="ECO:0000313" key="1">
    <source>
        <dbReference type="EMBL" id="RCV39402.1"/>
    </source>
</evidence>
<reference evidence="1" key="1">
    <citation type="journal article" date="2012" name="Nat. Biotechnol.">
        <title>Reference genome sequence of the model plant Setaria.</title>
        <authorList>
            <person name="Bennetzen J.L."/>
            <person name="Schmutz J."/>
            <person name="Wang H."/>
            <person name="Percifield R."/>
            <person name="Hawkins J."/>
            <person name="Pontaroli A.C."/>
            <person name="Estep M."/>
            <person name="Feng L."/>
            <person name="Vaughn J.N."/>
            <person name="Grimwood J."/>
            <person name="Jenkins J."/>
            <person name="Barry K."/>
            <person name="Lindquist E."/>
            <person name="Hellsten U."/>
            <person name="Deshpande S."/>
            <person name="Wang X."/>
            <person name="Wu X."/>
            <person name="Mitros T."/>
            <person name="Triplett J."/>
            <person name="Yang X."/>
            <person name="Ye C.Y."/>
            <person name="Mauro-Herrera M."/>
            <person name="Wang L."/>
            <person name="Li P."/>
            <person name="Sharma M."/>
            <person name="Sharma R."/>
            <person name="Ronald P.C."/>
            <person name="Panaud O."/>
            <person name="Kellogg E.A."/>
            <person name="Brutnell T.P."/>
            <person name="Doust A.N."/>
            <person name="Tuskan G.A."/>
            <person name="Rokhsar D."/>
            <person name="Devos K.M."/>
        </authorList>
    </citation>
    <scope>NUCLEOTIDE SEQUENCE [LARGE SCALE GENOMIC DNA]</scope>
    <source>
        <strain evidence="1">Yugu1</strain>
    </source>
</reference>